<dbReference type="Proteomes" id="UP000294847">
    <property type="component" value="Chromosome 6"/>
</dbReference>
<dbReference type="EMBL" id="CP034209">
    <property type="protein sequence ID" value="QBZ65309.1"/>
    <property type="molecule type" value="Genomic_DNA"/>
</dbReference>
<dbReference type="PANTHER" id="PTHR37017">
    <property type="entry name" value="AB HYDROLASE-1 DOMAIN-CONTAINING PROTEIN-RELATED"/>
    <property type="match status" value="1"/>
</dbReference>
<dbReference type="AlphaFoldDB" id="A0A4P7NSK7"/>
<protein>
    <recommendedName>
        <fullName evidence="1">AB hydrolase-1 domain-containing protein</fullName>
    </recommendedName>
</protein>
<dbReference type="InterPro" id="IPR052897">
    <property type="entry name" value="Sec-Metab_Biosynth_Hydrolase"/>
</dbReference>
<sequence>MSPTLVIVTGSFAPASLYTEFVAVLKKHGVDTVVLSSPSVGRREGKPAASMMEDADEIVRAVSELLDAGKEVVLLAHSYGGIPAAQSMERLSVKQRTAAGKKGGVAKMVYLTAIALPLGGSNMDSFNPESASHLMKSDGEYMDIVPEGLVSTTFSDLPPEEGLKWAKKMSCHSLKSFQDKLMYPGYNDVEMHYILCELDALIPPIAQEAMVSLIKESSGKEVKVHRLAAGHAATVSAPEKLAEVVKTIV</sequence>
<dbReference type="InterPro" id="IPR000073">
    <property type="entry name" value="AB_hydrolase_1"/>
</dbReference>
<evidence type="ECO:0000259" key="1">
    <source>
        <dbReference type="Pfam" id="PF12697"/>
    </source>
</evidence>
<dbReference type="Pfam" id="PF12697">
    <property type="entry name" value="Abhydrolase_6"/>
    <property type="match status" value="1"/>
</dbReference>
<dbReference type="PANTHER" id="PTHR37017:SF13">
    <property type="entry name" value="AB HYDROLASE-1 DOMAIN-CONTAINING PROTEIN"/>
    <property type="match status" value="1"/>
</dbReference>
<proteinExistence type="predicted"/>
<name>A0A4P7NSK7_PYROR</name>
<dbReference type="SUPFAM" id="SSF53474">
    <property type="entry name" value="alpha/beta-Hydrolases"/>
    <property type="match status" value="1"/>
</dbReference>
<reference evidence="2 3" key="1">
    <citation type="journal article" date="2019" name="Mol. Biol. Evol.">
        <title>Blast fungal genomes show frequent chromosomal changes, gene gains and losses, and effector gene turnover.</title>
        <authorList>
            <person name="Gomez Luciano L.B."/>
            <person name="Jason Tsai I."/>
            <person name="Chuma I."/>
            <person name="Tosa Y."/>
            <person name="Chen Y.H."/>
            <person name="Li J.Y."/>
            <person name="Li M.Y."/>
            <person name="Jade Lu M.Y."/>
            <person name="Nakayashiki H."/>
            <person name="Li W.H."/>
        </authorList>
    </citation>
    <scope>NUCLEOTIDE SEQUENCE [LARGE SCALE GENOMIC DNA]</scope>
    <source>
        <strain evidence="2">MZ5-1-6</strain>
    </source>
</reference>
<accession>A0A4P7NSK7</accession>
<feature type="domain" description="AB hydrolase-1" evidence="1">
    <location>
        <begin position="5"/>
        <end position="243"/>
    </location>
</feature>
<evidence type="ECO:0000313" key="3">
    <source>
        <dbReference type="Proteomes" id="UP000294847"/>
    </source>
</evidence>
<evidence type="ECO:0000313" key="2">
    <source>
        <dbReference type="EMBL" id="QBZ65309.1"/>
    </source>
</evidence>
<organism evidence="2 3">
    <name type="scientific">Pyricularia oryzae</name>
    <name type="common">Rice blast fungus</name>
    <name type="synonym">Magnaporthe oryzae</name>
    <dbReference type="NCBI Taxonomy" id="318829"/>
    <lineage>
        <taxon>Eukaryota</taxon>
        <taxon>Fungi</taxon>
        <taxon>Dikarya</taxon>
        <taxon>Ascomycota</taxon>
        <taxon>Pezizomycotina</taxon>
        <taxon>Sordariomycetes</taxon>
        <taxon>Sordariomycetidae</taxon>
        <taxon>Magnaporthales</taxon>
        <taxon>Pyriculariaceae</taxon>
        <taxon>Pyricularia</taxon>
    </lineage>
</organism>
<dbReference type="Gene3D" id="3.40.50.1820">
    <property type="entry name" value="alpha/beta hydrolase"/>
    <property type="match status" value="1"/>
</dbReference>
<dbReference type="InterPro" id="IPR029058">
    <property type="entry name" value="AB_hydrolase_fold"/>
</dbReference>
<gene>
    <name evidence="2" type="ORF">PoMZ_07016</name>
</gene>